<dbReference type="EMBL" id="LGRX02035185">
    <property type="protein sequence ID" value="KAK3235976.1"/>
    <property type="molecule type" value="Genomic_DNA"/>
</dbReference>
<dbReference type="GO" id="GO:0005509">
    <property type="term" value="F:calcium ion binding"/>
    <property type="evidence" value="ECO:0007669"/>
    <property type="project" value="InterPro"/>
</dbReference>
<evidence type="ECO:0000313" key="3">
    <source>
        <dbReference type="Proteomes" id="UP001190700"/>
    </source>
</evidence>
<comment type="caution">
    <text evidence="2">The sequence shown here is derived from an EMBL/GenBank/DDBJ whole genome shotgun (WGS) entry which is preliminary data.</text>
</comment>
<evidence type="ECO:0000259" key="1">
    <source>
        <dbReference type="PROSITE" id="PS50222"/>
    </source>
</evidence>
<dbReference type="InterPro" id="IPR011992">
    <property type="entry name" value="EF-hand-dom_pair"/>
</dbReference>
<gene>
    <name evidence="2" type="ORF">CYMTET_53864</name>
</gene>
<keyword evidence="3" id="KW-1185">Reference proteome</keyword>
<sequence>MEKWLWGKELWEVMLDGEDVPADSVERLSIRNFLKSDQYSKKMDGLFDQFDTDHSGTLDEEQLNKLLHAVHAALSGEKIFEKAPKVNVDLENKMKEDVHSNLKNVAVDKETFSGIAKMMVANMLHGMAQDGADLSQYQTTQEVAPSAVVIEELK</sequence>
<name>A0AAE0BG15_9CHLO</name>
<proteinExistence type="predicted"/>
<dbReference type="InterPro" id="IPR002048">
    <property type="entry name" value="EF_hand_dom"/>
</dbReference>
<dbReference type="Gene3D" id="1.10.238.10">
    <property type="entry name" value="EF-hand"/>
    <property type="match status" value="1"/>
</dbReference>
<evidence type="ECO:0000313" key="2">
    <source>
        <dbReference type="EMBL" id="KAK3235976.1"/>
    </source>
</evidence>
<organism evidence="2 3">
    <name type="scientific">Cymbomonas tetramitiformis</name>
    <dbReference type="NCBI Taxonomy" id="36881"/>
    <lineage>
        <taxon>Eukaryota</taxon>
        <taxon>Viridiplantae</taxon>
        <taxon>Chlorophyta</taxon>
        <taxon>Pyramimonadophyceae</taxon>
        <taxon>Pyramimonadales</taxon>
        <taxon>Pyramimonadaceae</taxon>
        <taxon>Cymbomonas</taxon>
    </lineage>
</organism>
<dbReference type="Proteomes" id="UP001190700">
    <property type="component" value="Unassembled WGS sequence"/>
</dbReference>
<protein>
    <recommendedName>
        <fullName evidence="1">EF-hand domain-containing protein</fullName>
    </recommendedName>
</protein>
<dbReference type="SUPFAM" id="SSF47473">
    <property type="entry name" value="EF-hand"/>
    <property type="match status" value="1"/>
</dbReference>
<accession>A0AAE0BG15</accession>
<reference evidence="2 3" key="1">
    <citation type="journal article" date="2015" name="Genome Biol. Evol.">
        <title>Comparative Genomics of a Bacterivorous Green Alga Reveals Evolutionary Causalities and Consequences of Phago-Mixotrophic Mode of Nutrition.</title>
        <authorList>
            <person name="Burns J.A."/>
            <person name="Paasch A."/>
            <person name="Narechania A."/>
            <person name="Kim E."/>
        </authorList>
    </citation>
    <scope>NUCLEOTIDE SEQUENCE [LARGE SCALE GENOMIC DNA]</scope>
    <source>
        <strain evidence="2 3">PLY_AMNH</strain>
    </source>
</reference>
<dbReference type="PROSITE" id="PS50222">
    <property type="entry name" value="EF_HAND_2"/>
    <property type="match status" value="1"/>
</dbReference>
<feature type="domain" description="EF-hand" evidence="1">
    <location>
        <begin position="38"/>
        <end position="73"/>
    </location>
</feature>
<dbReference type="AlphaFoldDB" id="A0AAE0BG15"/>